<sequence>MNRRHFLATALSLAASPALGAPQADMAATSRPRPGQVGWPSDADWSALNRATSGRLTRVTPPKLAPAEAKQLLANPFYIGDQPGLTESSGWFEAWRSEPSAYMVAAESSADVVAAVRFAKVHNLRLVVKGRGHSYFGASCAPDSLMLWTRKMDAITVHDGFIPQGSSSKPVPAITAGAGCMWLHAYQAATGAGRYVQGGGCTTVGVAGLVQGGGFGNFSKGFGTAAASLLEAEIVTADGEIRVVNEAREPELFWALKGGGGGTFGVTTRLTLATHPLPTSVGAVNVTLRARSDDAYRKLLARFVAFCATSLCNPHWGEQVRLYPDNRLEIRMVFQGLTTDEARAAFKPLLDFVAANPDDFGGKDSIEVVGVPARYFWNGWLYRLFARSAANFDGRSGAPWTDYWWKGDGEQVGAFWHAYTSAWLPSSLLSQQSRTLLVDALFGASRHWTVGLHFNKGLFGASPDVIAKARNTATHPDAFDAFALAIIAAAGPTTFGGLATPDPDLAKVHRDRVNAAMQALRTAAPNAGVYVNECDYFQSDWQNALWGPNYQRLLDIKRRYDPDGLFFVHHGVGTEGWSADGFTRLPA</sequence>
<organism evidence="9 11">
    <name type="scientific">Bradyrhizobium guangzhouense</name>
    <dbReference type="NCBI Taxonomy" id="1325095"/>
    <lineage>
        <taxon>Bacteria</taxon>
        <taxon>Pseudomonadati</taxon>
        <taxon>Pseudomonadota</taxon>
        <taxon>Alphaproteobacteria</taxon>
        <taxon>Hyphomicrobiales</taxon>
        <taxon>Nitrobacteraceae</taxon>
        <taxon>Bradyrhizobium</taxon>
    </lineage>
</organism>
<dbReference type="InterPro" id="IPR012951">
    <property type="entry name" value="BBE"/>
</dbReference>
<evidence type="ECO:0000313" key="11">
    <source>
        <dbReference type="Proteomes" id="UP000288972"/>
    </source>
</evidence>
<dbReference type="Proteomes" id="UP000290401">
    <property type="component" value="Unassembled WGS sequence"/>
</dbReference>
<comment type="similarity">
    <text evidence="2">Belongs to the oxygen-dependent FAD-linked oxidoreductase family.</text>
</comment>
<dbReference type="Proteomes" id="UP000288972">
    <property type="component" value="Chromosome"/>
</dbReference>
<evidence type="ECO:0000256" key="5">
    <source>
        <dbReference type="ARBA" id="ARBA00023002"/>
    </source>
</evidence>
<dbReference type="InterPro" id="IPR016169">
    <property type="entry name" value="FAD-bd_PCMH_sub2"/>
</dbReference>
<dbReference type="PANTHER" id="PTHR42973:SF39">
    <property type="entry name" value="FAD-BINDING PCMH-TYPE DOMAIN-CONTAINING PROTEIN"/>
    <property type="match status" value="1"/>
</dbReference>
<dbReference type="InterPro" id="IPR050416">
    <property type="entry name" value="FAD-linked_Oxidoreductase"/>
</dbReference>
<dbReference type="InterPro" id="IPR036318">
    <property type="entry name" value="FAD-bd_PCMH-like_sf"/>
</dbReference>
<dbReference type="EMBL" id="CP030053">
    <property type="protein sequence ID" value="QAU46822.1"/>
    <property type="molecule type" value="Genomic_DNA"/>
</dbReference>
<reference evidence="9 11" key="1">
    <citation type="submission" date="2018-06" db="EMBL/GenBank/DDBJ databases">
        <title>Comparative genomics of rhizobia nodulating Arachis hypogaea in China.</title>
        <authorList>
            <person name="Li Y."/>
        </authorList>
    </citation>
    <scope>NUCLEOTIDE SEQUENCE [LARGE SCALE GENOMIC DNA]</scope>
    <source>
        <strain evidence="9 11">CCBAU 51670</strain>
    </source>
</reference>
<evidence type="ECO:0000256" key="2">
    <source>
        <dbReference type="ARBA" id="ARBA00005466"/>
    </source>
</evidence>
<reference evidence="10 12" key="2">
    <citation type="submission" date="2018-10" db="EMBL/GenBank/DDBJ databases">
        <title>Bradyrhizobium sp. nov., effective nodules isolated from peanut in China.</title>
        <authorList>
            <person name="Li Y."/>
        </authorList>
    </citation>
    <scope>NUCLEOTIDE SEQUENCE [LARGE SCALE GENOMIC DNA]</scope>
    <source>
        <strain evidence="10 12">CCBAU 53426</strain>
    </source>
</reference>
<gene>
    <name evidence="10" type="ORF">EAS56_26890</name>
    <name evidence="9" type="ORF">XH91_16590</name>
</gene>
<dbReference type="GO" id="GO:0016491">
    <property type="term" value="F:oxidoreductase activity"/>
    <property type="evidence" value="ECO:0007669"/>
    <property type="project" value="UniProtKB-KW"/>
</dbReference>
<dbReference type="PROSITE" id="PS51387">
    <property type="entry name" value="FAD_PCMH"/>
    <property type="match status" value="1"/>
</dbReference>
<dbReference type="KEGG" id="bgz:XH91_16590"/>
<accession>A0AAE5X0Y0</accession>
<dbReference type="InterPro" id="IPR016166">
    <property type="entry name" value="FAD-bd_PCMH"/>
</dbReference>
<keyword evidence="3" id="KW-0285">Flavoprotein</keyword>
<keyword evidence="12" id="KW-1185">Reference proteome</keyword>
<comment type="cofactor">
    <cofactor evidence="1">
        <name>FAD</name>
        <dbReference type="ChEBI" id="CHEBI:57692"/>
    </cofactor>
</comment>
<proteinExistence type="inferred from homology"/>
<feature type="chain" id="PRO_5042174064" evidence="7">
    <location>
        <begin position="21"/>
        <end position="587"/>
    </location>
</feature>
<keyword evidence="7" id="KW-0732">Signal</keyword>
<evidence type="ECO:0000313" key="10">
    <source>
        <dbReference type="EMBL" id="RXH09040.1"/>
    </source>
</evidence>
<evidence type="ECO:0000256" key="4">
    <source>
        <dbReference type="ARBA" id="ARBA00022827"/>
    </source>
</evidence>
<dbReference type="Gene3D" id="3.30.465.10">
    <property type="match status" value="2"/>
</dbReference>
<evidence type="ECO:0000256" key="3">
    <source>
        <dbReference type="ARBA" id="ARBA00022630"/>
    </source>
</evidence>
<feature type="domain" description="FAD-binding PCMH-type" evidence="8">
    <location>
        <begin position="95"/>
        <end position="277"/>
    </location>
</feature>
<evidence type="ECO:0000259" key="8">
    <source>
        <dbReference type="PROSITE" id="PS51387"/>
    </source>
</evidence>
<name>A0AAE5X0Y0_9BRAD</name>
<dbReference type="EMBL" id="RDQZ01000027">
    <property type="protein sequence ID" value="RXH09040.1"/>
    <property type="molecule type" value="Genomic_DNA"/>
</dbReference>
<evidence type="ECO:0000256" key="7">
    <source>
        <dbReference type="SAM" id="SignalP"/>
    </source>
</evidence>
<dbReference type="SUPFAM" id="SSF56176">
    <property type="entry name" value="FAD-binding/transporter-associated domain-like"/>
    <property type="match status" value="1"/>
</dbReference>
<dbReference type="Pfam" id="PF01565">
    <property type="entry name" value="FAD_binding_4"/>
    <property type="match status" value="1"/>
</dbReference>
<feature type="region of interest" description="Disordered" evidence="6">
    <location>
        <begin position="21"/>
        <end position="40"/>
    </location>
</feature>
<keyword evidence="5" id="KW-0560">Oxidoreductase</keyword>
<dbReference type="AlphaFoldDB" id="A0AAE5X0Y0"/>
<protein>
    <submittedName>
        <fullName evidence="10">FAD-binding oxidoreductase</fullName>
    </submittedName>
    <submittedName>
        <fullName evidence="9">FAD-linked oxidoreductase</fullName>
    </submittedName>
</protein>
<evidence type="ECO:0000256" key="1">
    <source>
        <dbReference type="ARBA" id="ARBA00001974"/>
    </source>
</evidence>
<dbReference type="InterPro" id="IPR006094">
    <property type="entry name" value="Oxid_FAD_bind_N"/>
</dbReference>
<dbReference type="Pfam" id="PF08031">
    <property type="entry name" value="BBE"/>
    <property type="match status" value="1"/>
</dbReference>
<evidence type="ECO:0000256" key="6">
    <source>
        <dbReference type="SAM" id="MobiDB-lite"/>
    </source>
</evidence>
<feature type="signal peptide" evidence="7">
    <location>
        <begin position="1"/>
        <end position="20"/>
    </location>
</feature>
<evidence type="ECO:0000313" key="9">
    <source>
        <dbReference type="EMBL" id="QAU46822.1"/>
    </source>
</evidence>
<dbReference type="PANTHER" id="PTHR42973">
    <property type="entry name" value="BINDING OXIDOREDUCTASE, PUTATIVE (AFU_ORTHOLOGUE AFUA_1G17690)-RELATED"/>
    <property type="match status" value="1"/>
</dbReference>
<dbReference type="GO" id="GO:0071949">
    <property type="term" value="F:FAD binding"/>
    <property type="evidence" value="ECO:0007669"/>
    <property type="project" value="InterPro"/>
</dbReference>
<keyword evidence="4" id="KW-0274">FAD</keyword>
<evidence type="ECO:0000313" key="12">
    <source>
        <dbReference type="Proteomes" id="UP000290401"/>
    </source>
</evidence>